<reference evidence="11" key="1">
    <citation type="submission" date="2020-10" db="EMBL/GenBank/DDBJ databases">
        <title>Connecting structure to function with the recovery of over 1000 high-quality activated sludge metagenome-assembled genomes encoding full-length rRNA genes using long-read sequencing.</title>
        <authorList>
            <person name="Singleton C.M."/>
            <person name="Petriglieri F."/>
            <person name="Kristensen J.M."/>
            <person name="Kirkegaard R.H."/>
            <person name="Michaelsen T.Y."/>
            <person name="Andersen M.H."/>
            <person name="Karst S.M."/>
            <person name="Dueholm M.S."/>
            <person name="Nielsen P.H."/>
            <person name="Albertsen M."/>
        </authorList>
    </citation>
    <scope>NUCLEOTIDE SEQUENCE</scope>
    <source>
        <strain evidence="11">Hirt_18-Q3-R61-65_BATAC.395</strain>
    </source>
</reference>
<comment type="caution">
    <text evidence="11">The sequence shown here is derived from an EMBL/GenBank/DDBJ whole genome shotgun (WGS) entry which is preliminary data.</text>
</comment>
<keyword evidence="2 8" id="KW-0812">Transmembrane</keyword>
<evidence type="ECO:0000256" key="8">
    <source>
        <dbReference type="SAM" id="Phobius"/>
    </source>
</evidence>
<dbReference type="PROSITE" id="PS50111">
    <property type="entry name" value="CHEMOTAXIS_TRANSDUC_2"/>
    <property type="match status" value="1"/>
</dbReference>
<dbReference type="GO" id="GO:0016020">
    <property type="term" value="C:membrane"/>
    <property type="evidence" value="ECO:0007669"/>
    <property type="project" value="UniProtKB-SubCell"/>
</dbReference>
<evidence type="ECO:0000256" key="5">
    <source>
        <dbReference type="ARBA" id="ARBA00023224"/>
    </source>
</evidence>
<name>A0A9D7K2L7_9PROT</name>
<evidence type="ECO:0000313" key="11">
    <source>
        <dbReference type="EMBL" id="MBK8524274.1"/>
    </source>
</evidence>
<proteinExistence type="inferred from homology"/>
<dbReference type="Proteomes" id="UP000886689">
    <property type="component" value="Unassembled WGS sequence"/>
</dbReference>
<protein>
    <submittedName>
        <fullName evidence="11">Methyl-accepting chemotaxis protein</fullName>
    </submittedName>
</protein>
<feature type="domain" description="Methyl-accepting transducer" evidence="9">
    <location>
        <begin position="399"/>
        <end position="635"/>
    </location>
</feature>
<evidence type="ECO:0000256" key="4">
    <source>
        <dbReference type="ARBA" id="ARBA00023136"/>
    </source>
</evidence>
<dbReference type="Gene3D" id="1.10.287.950">
    <property type="entry name" value="Methyl-accepting chemotaxis protein"/>
    <property type="match status" value="1"/>
</dbReference>
<dbReference type="CDD" id="cd11386">
    <property type="entry name" value="MCP_signal"/>
    <property type="match status" value="1"/>
</dbReference>
<accession>A0A9D7K2L7</accession>
<gene>
    <name evidence="11" type="ORF">IPL58_09200</name>
</gene>
<dbReference type="Pfam" id="PF00015">
    <property type="entry name" value="MCPsignal"/>
    <property type="match status" value="1"/>
</dbReference>
<dbReference type="PANTHER" id="PTHR32089:SF119">
    <property type="entry name" value="METHYL-ACCEPTING CHEMOTAXIS PROTEIN CTPL"/>
    <property type="match status" value="1"/>
</dbReference>
<dbReference type="SUPFAM" id="SSF58104">
    <property type="entry name" value="Methyl-accepting chemotaxis protein (MCP) signaling domain"/>
    <property type="match status" value="1"/>
</dbReference>
<evidence type="ECO:0000259" key="9">
    <source>
        <dbReference type="PROSITE" id="PS50111"/>
    </source>
</evidence>
<dbReference type="PROSITE" id="PS50885">
    <property type="entry name" value="HAMP"/>
    <property type="match status" value="1"/>
</dbReference>
<evidence type="ECO:0000256" key="7">
    <source>
        <dbReference type="PROSITE-ProRule" id="PRU00284"/>
    </source>
</evidence>
<dbReference type="Pfam" id="PF00672">
    <property type="entry name" value="HAMP"/>
    <property type="match status" value="1"/>
</dbReference>
<dbReference type="GO" id="GO:0007165">
    <property type="term" value="P:signal transduction"/>
    <property type="evidence" value="ECO:0007669"/>
    <property type="project" value="UniProtKB-KW"/>
</dbReference>
<sequence length="672" mass="72225">MQALFSPAIAIMNRLRYTQKFGVMGLLMVVAIALLMGSLYRALDANIQSSRAELQGIASVKPTQQLIQFLQQHRGMSAGVLAGNEAMKEKRSAKAKEVAATLKTVEAAASPELAGGKAWKAIVAEWGQIDADVLGWTGVESFSRHTALIEAVLTFMTDIADATALTLDPEIDSYYLIDTVMNKAPYALERLGQMRAKGTGILTKKQLAPQQQVEMNTLMAELNGALRPLKGNLEKTARFNPDLQGKLAQATKDYLESAGQINTVILEDMMLGSFAMAPGEYFQMTTVAIDKGYKQMFEFMLPTLENLIQRRIDKLQGELRMTIGLAILMLVVVGYFSAGTYFATIASIRQLADTAHTLSTGDLRSRIDLGTRDELKLVGDSFNEMANAFSSLLRNVQAGADQVLSASHRMAESSTQITRSSESQSESASAMAAAVEQMTVGIDHISKNAVDANTISHTAGELSAEGGRIVGTVVAEIRLIADAVNDSANIIDELGRQSDQISAIVNVIKEIADQTNLLALNAAIEAARAGESGRGFAVVADEVRKLAERTTKSTQEISSMISAIQTGTQNAVTSMRDGVSRVNEGVTLATQAGEAMGEIQGNAGRVVETVGEISSALREQSAASTEIARNVEHIAQMAEENNAAVTENATTAHELERLSEGLRTEIRRFRVS</sequence>
<evidence type="ECO:0000256" key="1">
    <source>
        <dbReference type="ARBA" id="ARBA00004141"/>
    </source>
</evidence>
<dbReference type="InterPro" id="IPR013587">
    <property type="entry name" value="Nitrate/nitrite_sensing"/>
</dbReference>
<dbReference type="EMBL" id="JADJUC010000008">
    <property type="protein sequence ID" value="MBK8524274.1"/>
    <property type="molecule type" value="Genomic_DNA"/>
</dbReference>
<evidence type="ECO:0000256" key="2">
    <source>
        <dbReference type="ARBA" id="ARBA00022692"/>
    </source>
</evidence>
<evidence type="ECO:0000313" key="12">
    <source>
        <dbReference type="Proteomes" id="UP000886689"/>
    </source>
</evidence>
<dbReference type="PANTHER" id="PTHR32089">
    <property type="entry name" value="METHYL-ACCEPTING CHEMOTAXIS PROTEIN MCPB"/>
    <property type="match status" value="1"/>
</dbReference>
<evidence type="ECO:0000256" key="3">
    <source>
        <dbReference type="ARBA" id="ARBA00022989"/>
    </source>
</evidence>
<evidence type="ECO:0000259" key="10">
    <source>
        <dbReference type="PROSITE" id="PS50885"/>
    </source>
</evidence>
<evidence type="ECO:0000256" key="6">
    <source>
        <dbReference type="ARBA" id="ARBA00029447"/>
    </source>
</evidence>
<dbReference type="InterPro" id="IPR003660">
    <property type="entry name" value="HAMP_dom"/>
</dbReference>
<dbReference type="InterPro" id="IPR004089">
    <property type="entry name" value="MCPsignal_dom"/>
</dbReference>
<dbReference type="CDD" id="cd06225">
    <property type="entry name" value="HAMP"/>
    <property type="match status" value="1"/>
</dbReference>
<feature type="transmembrane region" description="Helical" evidence="8">
    <location>
        <begin position="21"/>
        <end position="43"/>
    </location>
</feature>
<keyword evidence="5 7" id="KW-0807">Transducer</keyword>
<comment type="similarity">
    <text evidence="6">Belongs to the methyl-accepting chemotaxis (MCP) protein family.</text>
</comment>
<dbReference type="AlphaFoldDB" id="A0A9D7K2L7"/>
<organism evidence="11 12">
    <name type="scientific">Candidatus Proximibacter danicus</name>
    <dbReference type="NCBI Taxonomy" id="2954365"/>
    <lineage>
        <taxon>Bacteria</taxon>
        <taxon>Pseudomonadati</taxon>
        <taxon>Pseudomonadota</taxon>
        <taxon>Betaproteobacteria</taxon>
        <taxon>Candidatus Proximibacter</taxon>
    </lineage>
</organism>
<dbReference type="GO" id="GO:0006935">
    <property type="term" value="P:chemotaxis"/>
    <property type="evidence" value="ECO:0007669"/>
    <property type="project" value="UniProtKB-ARBA"/>
</dbReference>
<dbReference type="Pfam" id="PF08376">
    <property type="entry name" value="NIT"/>
    <property type="match status" value="1"/>
</dbReference>
<feature type="transmembrane region" description="Helical" evidence="8">
    <location>
        <begin position="319"/>
        <end position="343"/>
    </location>
</feature>
<dbReference type="SMART" id="SM00283">
    <property type="entry name" value="MA"/>
    <property type="match status" value="1"/>
</dbReference>
<feature type="domain" description="HAMP" evidence="10">
    <location>
        <begin position="342"/>
        <end position="394"/>
    </location>
</feature>
<keyword evidence="3 8" id="KW-1133">Transmembrane helix</keyword>
<comment type="subcellular location">
    <subcellularLocation>
        <location evidence="1">Membrane</location>
        <topology evidence="1">Multi-pass membrane protein</topology>
    </subcellularLocation>
</comment>
<keyword evidence="4 8" id="KW-0472">Membrane</keyword>
<dbReference type="FunFam" id="1.10.287.950:FF:000001">
    <property type="entry name" value="Methyl-accepting chemotaxis sensory transducer"/>
    <property type="match status" value="1"/>
</dbReference>
<dbReference type="SMART" id="SM00304">
    <property type="entry name" value="HAMP"/>
    <property type="match status" value="1"/>
</dbReference>